<evidence type="ECO:0000256" key="1">
    <source>
        <dbReference type="SAM" id="Coils"/>
    </source>
</evidence>
<dbReference type="Proteomes" id="UP001286313">
    <property type="component" value="Unassembled WGS sequence"/>
</dbReference>
<proteinExistence type="predicted"/>
<accession>A0AAE1KPU4</accession>
<sequence length="84" mass="10135">MNFEATLESIKIKRQCLAQKREALQEEQRRRQEERERQVGLAWVVARNDHLIQEVQREAAKLRTLHSSPLLAHLQKMRIEYLRM</sequence>
<feature type="coiled-coil region" evidence="1">
    <location>
        <begin position="7"/>
        <end position="37"/>
    </location>
</feature>
<evidence type="ECO:0000313" key="3">
    <source>
        <dbReference type="Proteomes" id="UP001286313"/>
    </source>
</evidence>
<evidence type="ECO:0000313" key="2">
    <source>
        <dbReference type="EMBL" id="KAK3879052.1"/>
    </source>
</evidence>
<protein>
    <submittedName>
        <fullName evidence="2">Uncharacterized protein</fullName>
    </submittedName>
</protein>
<dbReference type="AlphaFoldDB" id="A0AAE1KPU4"/>
<keyword evidence="3" id="KW-1185">Reference proteome</keyword>
<organism evidence="2 3">
    <name type="scientific">Petrolisthes cinctipes</name>
    <name type="common">Flat porcelain crab</name>
    <dbReference type="NCBI Taxonomy" id="88211"/>
    <lineage>
        <taxon>Eukaryota</taxon>
        <taxon>Metazoa</taxon>
        <taxon>Ecdysozoa</taxon>
        <taxon>Arthropoda</taxon>
        <taxon>Crustacea</taxon>
        <taxon>Multicrustacea</taxon>
        <taxon>Malacostraca</taxon>
        <taxon>Eumalacostraca</taxon>
        <taxon>Eucarida</taxon>
        <taxon>Decapoda</taxon>
        <taxon>Pleocyemata</taxon>
        <taxon>Anomura</taxon>
        <taxon>Galatheoidea</taxon>
        <taxon>Porcellanidae</taxon>
        <taxon>Petrolisthes</taxon>
    </lineage>
</organism>
<gene>
    <name evidence="2" type="ORF">Pcinc_016336</name>
</gene>
<dbReference type="EMBL" id="JAWQEG010001499">
    <property type="protein sequence ID" value="KAK3879052.1"/>
    <property type="molecule type" value="Genomic_DNA"/>
</dbReference>
<reference evidence="2" key="1">
    <citation type="submission" date="2023-10" db="EMBL/GenBank/DDBJ databases">
        <title>Genome assemblies of two species of porcelain crab, Petrolisthes cinctipes and Petrolisthes manimaculis (Anomura: Porcellanidae).</title>
        <authorList>
            <person name="Angst P."/>
        </authorList>
    </citation>
    <scope>NUCLEOTIDE SEQUENCE</scope>
    <source>
        <strain evidence="2">PB745_01</strain>
        <tissue evidence="2">Gill</tissue>
    </source>
</reference>
<comment type="caution">
    <text evidence="2">The sequence shown here is derived from an EMBL/GenBank/DDBJ whole genome shotgun (WGS) entry which is preliminary data.</text>
</comment>
<name>A0AAE1KPU4_PETCI</name>
<keyword evidence="1" id="KW-0175">Coiled coil</keyword>